<dbReference type="PANTHER" id="PTHR42994:SF1">
    <property type="entry name" value="PEPTIDASE T"/>
    <property type="match status" value="1"/>
</dbReference>
<keyword evidence="2" id="KW-0645">Protease</keyword>
<comment type="cofactor">
    <cofactor evidence="1">
        <name>Zn(2+)</name>
        <dbReference type="ChEBI" id="CHEBI:29105"/>
    </cofactor>
</comment>
<name>A0A173WG85_9FIRM</name>
<sequence length="114" mass="12452">MKAYERFLKYVSVWTTSDENSETVPSADRELVLAKLLVEEMKELGIVDARVDIVPDVATIRGGTDGARLSFKGLPCPNLGTGGYAFHGVYEHITVEGMDKAVAMLKDIVGMFAK</sequence>
<gene>
    <name evidence="2" type="primary">pepT_1</name>
    <name evidence="2" type="ORF">ERS852408_00170</name>
</gene>
<keyword evidence="2" id="KW-0378">Hydrolase</keyword>
<protein>
    <submittedName>
        <fullName evidence="2">Peptidase T</fullName>
        <ecNumber evidence="2">3.4.11.4</ecNumber>
    </submittedName>
</protein>
<dbReference type="SUPFAM" id="SSF53187">
    <property type="entry name" value="Zn-dependent exopeptidases"/>
    <property type="match status" value="1"/>
</dbReference>
<evidence type="ECO:0000313" key="3">
    <source>
        <dbReference type="Proteomes" id="UP000095380"/>
    </source>
</evidence>
<proteinExistence type="predicted"/>
<dbReference type="EC" id="3.4.11.4" evidence="2"/>
<keyword evidence="2" id="KW-0031">Aminopeptidase</keyword>
<organism evidence="2 3">
    <name type="scientific">Dorea longicatena</name>
    <dbReference type="NCBI Taxonomy" id="88431"/>
    <lineage>
        <taxon>Bacteria</taxon>
        <taxon>Bacillati</taxon>
        <taxon>Bacillota</taxon>
        <taxon>Clostridia</taxon>
        <taxon>Lachnospirales</taxon>
        <taxon>Lachnospiraceae</taxon>
        <taxon>Dorea</taxon>
    </lineage>
</organism>
<evidence type="ECO:0000313" key="2">
    <source>
        <dbReference type="EMBL" id="CUN38529.1"/>
    </source>
</evidence>
<dbReference type="PANTHER" id="PTHR42994">
    <property type="entry name" value="PEPTIDASE T"/>
    <property type="match status" value="1"/>
</dbReference>
<accession>A0A173WG85</accession>
<dbReference type="EMBL" id="CYYM01000001">
    <property type="protein sequence ID" value="CUN38529.1"/>
    <property type="molecule type" value="Genomic_DNA"/>
</dbReference>
<evidence type="ECO:0000256" key="1">
    <source>
        <dbReference type="ARBA" id="ARBA00001947"/>
    </source>
</evidence>
<dbReference type="GO" id="GO:0045148">
    <property type="term" value="F:tripeptide aminopeptidase activity"/>
    <property type="evidence" value="ECO:0007669"/>
    <property type="project" value="UniProtKB-EC"/>
</dbReference>
<dbReference type="Gene3D" id="3.40.630.10">
    <property type="entry name" value="Zn peptidases"/>
    <property type="match status" value="2"/>
</dbReference>
<dbReference type="Proteomes" id="UP000095380">
    <property type="component" value="Unassembled WGS sequence"/>
</dbReference>
<reference evidence="2 3" key="1">
    <citation type="submission" date="2015-09" db="EMBL/GenBank/DDBJ databases">
        <authorList>
            <consortium name="Pathogen Informatics"/>
        </authorList>
    </citation>
    <scope>NUCLEOTIDE SEQUENCE [LARGE SCALE GENOMIC DNA]</scope>
    <source>
        <strain evidence="2 3">2789STDY5608851</strain>
    </source>
</reference>
<dbReference type="GO" id="GO:0005829">
    <property type="term" value="C:cytosol"/>
    <property type="evidence" value="ECO:0007669"/>
    <property type="project" value="TreeGrafter"/>
</dbReference>
<dbReference type="AlphaFoldDB" id="A0A173WG85"/>